<dbReference type="EMBL" id="AAIYJF010000005">
    <property type="protein sequence ID" value="ECJ4377361.1"/>
    <property type="molecule type" value="Genomic_DNA"/>
</dbReference>
<sequence length="75" mass="8764">MNKHQIQVRLMERHTSFRQFALSRGYKPRTVTQAVERWAGSYEFPRGRLTYKILCDLSDVIGVEVIPGILRGKEE</sequence>
<dbReference type="Proteomes" id="UP000839781">
    <property type="component" value="Unassembled WGS sequence"/>
</dbReference>
<name>A0A5Y3W0T8_SALDZ</name>
<reference evidence="1" key="1">
    <citation type="submission" date="2018-05" db="EMBL/GenBank/DDBJ databases">
        <authorList>
            <person name="Ashton P.M."/>
            <person name="Dallman T."/>
            <person name="Nair S."/>
            <person name="De Pinna E."/>
            <person name="Peters T."/>
            <person name="Grant K."/>
        </authorList>
    </citation>
    <scope>NUCLEOTIDE SEQUENCE [LARGE SCALE GENOMIC DNA]</scope>
    <source>
        <strain evidence="1">474878</strain>
    </source>
</reference>
<dbReference type="AlphaFoldDB" id="A0A5Y3W0T8"/>
<proteinExistence type="predicted"/>
<protein>
    <submittedName>
        <fullName evidence="1">Uncharacterized protein</fullName>
    </submittedName>
</protein>
<organism evidence="1">
    <name type="scientific">Salmonella diarizonae</name>
    <dbReference type="NCBI Taxonomy" id="59204"/>
    <lineage>
        <taxon>Bacteria</taxon>
        <taxon>Pseudomonadati</taxon>
        <taxon>Pseudomonadota</taxon>
        <taxon>Gammaproteobacteria</taxon>
        <taxon>Enterobacterales</taxon>
        <taxon>Enterobacteriaceae</taxon>
        <taxon>Salmonella</taxon>
    </lineage>
</organism>
<gene>
    <name evidence="1" type="ORF">DLB95_08695</name>
</gene>
<accession>A0A5Y3W0T8</accession>
<comment type="caution">
    <text evidence="1">The sequence shown here is derived from an EMBL/GenBank/DDBJ whole genome shotgun (WGS) entry which is preliminary data.</text>
</comment>
<evidence type="ECO:0000313" key="1">
    <source>
        <dbReference type="EMBL" id="ECJ4377361.1"/>
    </source>
</evidence>